<dbReference type="Gene3D" id="3.90.228.10">
    <property type="match status" value="1"/>
</dbReference>
<evidence type="ECO:0000313" key="24">
    <source>
        <dbReference type="Proteomes" id="UP000694851"/>
    </source>
</evidence>
<evidence type="ECO:0000259" key="20">
    <source>
        <dbReference type="PROSITE" id="PS50234"/>
    </source>
</evidence>
<dbReference type="FunFam" id="3.90.228.10:FF:000013">
    <property type="entry name" value="Poly [ADP-ribose] polymerase"/>
    <property type="match status" value="1"/>
</dbReference>
<dbReference type="GO" id="GO:0016779">
    <property type="term" value="F:nucleotidyltransferase activity"/>
    <property type="evidence" value="ECO:0007669"/>
    <property type="project" value="UniProtKB-KW"/>
</dbReference>
<feature type="domain" description="PARP alpha-helical" evidence="22">
    <location>
        <begin position="241"/>
        <end position="369"/>
    </location>
</feature>
<evidence type="ECO:0000256" key="14">
    <source>
        <dbReference type="ARBA" id="ARBA00024347"/>
    </source>
</evidence>
<evidence type="ECO:0000256" key="3">
    <source>
        <dbReference type="ARBA" id="ARBA00004123"/>
    </source>
</evidence>
<comment type="function">
    <text evidence="15">Mono-ADP-ribosyltransferase that mediates mono-ADP-ribosylation of target proteins.</text>
</comment>
<sequence length="1782" mass="199200">MTVGVFANCTFCLKVKHLPRQQKKKLQTDIKENGGNVSFLLNPQCTHIIIDNVDDLSQYQLNSIQKNHIHITSPDFIWESIKERILLDVRNYDPIKSLDSTPPCPEASSSEMQTDDLCLDSSTETENTMELTRFYTENVEIPHFPQDFEVAKYNTLEKVGMEGRQETAVVELQCSQDPGDPAFLISAHFLVPQGTETRRQFSVKTTSADASECYEKYIEELKKQGFLLKEHFTPEATQLVSEKLQALLLEEVIHSSTLSQEVSDLVEMIWAETLGHLEHTLLTSVNRISLNDVSKAEGILLLVKTALKNGDTEEQLQKMMCEFYRLIPHRGTATEEVNLRLLAKKEDLCQLIRDMVNVCETNVSKPNPPSLAKYRALRCKIEHVEQNTEEFFKVKKEILQSNHSQSPVNILQIFRVGRVNEATEFVSQLGNVKPLLHGSPVRNFVGILSRGLLLPKVVEDRGVKRTDIGNLGSGIYFSDSLSTSIKYSHLGETDGTRLLAVCDVALGKCADVHRKDFSLTEAPPGYNSVHGVPGTATVTTDFEVDEFVVYKTNQVKMKYIVKFCLTGDERKDFCPCNNAELEEYTPKVSNVSKIEDYQLPDSRPFSSIKAGLQDTSGNSVPLEDVHIKGKIIDFVAQVVVFQTYTNHSHVPIEAKYIFPLDDKAAVCGFEAFINGKHIVGEIKEKEAAHREYHKAISEGHGAYLMDQDAPDIFTVSVGNLPPKAKVLVKITYITELSIQFGIQGTMAVFFIPTTVAPWQQDKALNENIQDTVEKICIKEIGTKQSSFSLSMSIEMPYVIGFVSSDTHELKKKSTDCKAVISTVEGSSLDSSGFSLHVGLPDAYLPRMWVEKHPEKESEACMLVFQPDLGVTLPDVAEKSEVIICLDCSNSMEGMTFLQAQQIALYALSLVGKKQKVNVVKFGSGYKELFSYPKCITSNTVPTEFIMSASPTMGNTDFWKTLRYLGLLPPSQGVRNILLISDGHLQSEGLTLQLVNRHVQHTRLFSCGVGSTANRHVLRTLSQCGAGVFEYFNSKSKHSWKKQIEDQMTRSRSPSCHSVSVTWQQLSRRVPEPLQAPAKVQALFHGDRLLVYSFIPHCTQATLCALIQEKEFSTMVSTTELQKTTGTMIHKLTARALIRDYEDGILHENETNHEMKKQILKSLIIQLSKENSLITQFTSFVAVEKRDGNESPFPDTPNILELIAKEDVDFLPYMSWQEEQLDAIMPQGSTCMYELNLNFPICLQPLSASSEWHEEFLCKHFTKRKLKSSKVEVFEDFEFLSLGFQQPEEALTLDFERRDVEKPLDLSQINSLKHERIKARFTKAISPKMAAPRSFAAPVSAHLIAACSAPNPPRLLAQSSLFGSLASPKQFGPSKNDQGLKTSLRTDTSLEWGSPPRLPPFGSSPGLAFSAASLSSRQLDLPEIDDGICGYAGPSFELDSPPQQNFLFSSIPPPHPGGVSFPPLPLPGGVGIPPPPLPPPPPPPPPPPLPGGVSFPPLADSSPLHFPNSPAALSTSHKQPVHLMDLDIPARTATCWGESSDSPQHVGLAALSCSDTENDENWSDSSQYTCLGFCETENDENSFEIQSDETRRFPASRLFKGMTKFDITRRDFTARFQALEDEDNIVCKQSWRNFVPWTELFSLQTEDGFWKLTPELGYILNLNTNILNSFLEQKGIRSLGIKGRERLLDLIATLLVLQFLCTKLEQEGIVFKSLMKLDDAPILRNIPWAFEKIKKASEWVRRNEGQYPSICQRLELGKDWDSATKQLLGIQPINTTSLHKVLN</sequence>
<evidence type="ECO:0000256" key="5">
    <source>
        <dbReference type="ARBA" id="ARBA00022481"/>
    </source>
</evidence>
<dbReference type="GO" id="GO:0003950">
    <property type="term" value="F:NAD+ poly-ADP-ribosyltransferase activity"/>
    <property type="evidence" value="ECO:0007669"/>
    <property type="project" value="UniProtKB-UniRule"/>
</dbReference>
<dbReference type="PROSITE" id="PS51059">
    <property type="entry name" value="PARP_CATALYTIC"/>
    <property type="match status" value="1"/>
</dbReference>
<dbReference type="InterPro" id="IPR001357">
    <property type="entry name" value="BRCT_dom"/>
</dbReference>
<dbReference type="SUPFAM" id="SSF101447">
    <property type="entry name" value="Formin homology 2 domain (FH2 domain)"/>
    <property type="match status" value="1"/>
</dbReference>
<keyword evidence="9 17" id="KW-0808">Transferase</keyword>
<keyword evidence="8 17" id="KW-0328">Glycosyltransferase</keyword>
<evidence type="ECO:0000256" key="9">
    <source>
        <dbReference type="ARBA" id="ARBA00022679"/>
    </source>
</evidence>
<evidence type="ECO:0000256" key="7">
    <source>
        <dbReference type="ARBA" id="ARBA00022553"/>
    </source>
</evidence>
<evidence type="ECO:0000256" key="2">
    <source>
        <dbReference type="ARBA" id="ARBA00000459"/>
    </source>
</evidence>
<dbReference type="PROSITE" id="PS50234">
    <property type="entry name" value="VWFA"/>
    <property type="match status" value="1"/>
</dbReference>
<evidence type="ECO:0000259" key="22">
    <source>
        <dbReference type="PROSITE" id="PS51060"/>
    </source>
</evidence>
<comment type="subcellular location">
    <subcellularLocation>
        <location evidence="4">Cytoplasm</location>
    </subcellularLocation>
    <subcellularLocation>
        <location evidence="3">Nucleus</location>
    </subcellularLocation>
</comment>
<dbReference type="InterPro" id="IPR036465">
    <property type="entry name" value="vWFA_dom_sf"/>
</dbReference>
<dbReference type="EC" id="2.4.2.-" evidence="17"/>
<dbReference type="InterPro" id="IPR058904">
    <property type="entry name" value="PARP4_MVP-ID"/>
</dbReference>
<evidence type="ECO:0000256" key="4">
    <source>
        <dbReference type="ARBA" id="ARBA00004496"/>
    </source>
</evidence>
<dbReference type="Gene3D" id="1.20.142.10">
    <property type="entry name" value="Poly(ADP-ribose) polymerase, regulatory domain"/>
    <property type="match status" value="1"/>
</dbReference>
<accession>A0A8B7S3P7</accession>
<dbReference type="PROSITE" id="PS51060">
    <property type="entry name" value="PARP_ALPHA_HD"/>
    <property type="match status" value="1"/>
</dbReference>
<dbReference type="Pfam" id="PF26166">
    <property type="entry name" value="WGR-like_PARP4"/>
    <property type="match status" value="1"/>
</dbReference>
<dbReference type="Pfam" id="PF00533">
    <property type="entry name" value="BRCT"/>
    <property type="match status" value="1"/>
</dbReference>
<evidence type="ECO:0000259" key="23">
    <source>
        <dbReference type="PROSITE" id="PS51468"/>
    </source>
</evidence>
<dbReference type="SUPFAM" id="SSF52113">
    <property type="entry name" value="BRCT domain"/>
    <property type="match status" value="1"/>
</dbReference>
<keyword evidence="10" id="KW-0548">Nucleotidyltransferase</keyword>
<proteinExistence type="inferred from homology"/>
<keyword evidence="7" id="KW-0597">Phosphoprotein</keyword>
<feature type="domain" description="VIT" evidence="23">
    <location>
        <begin position="606"/>
        <end position="734"/>
    </location>
</feature>
<dbReference type="GO" id="GO:0005819">
    <property type="term" value="C:spindle"/>
    <property type="evidence" value="ECO:0007669"/>
    <property type="project" value="UniProtKB-ARBA"/>
</dbReference>
<dbReference type="KEGG" id="hai:109388034"/>
<dbReference type="GO" id="GO:0005634">
    <property type="term" value="C:nucleus"/>
    <property type="evidence" value="ECO:0007669"/>
    <property type="project" value="UniProtKB-SubCell"/>
</dbReference>
<comment type="catalytic activity">
    <reaction evidence="1">
        <text>L-aspartyl-[protein] + NAD(+) = 4-O-(ADP-D-ribosyl)-L-aspartyl-[protein] + nicotinamide</text>
        <dbReference type="Rhea" id="RHEA:54424"/>
        <dbReference type="Rhea" id="RHEA-COMP:9867"/>
        <dbReference type="Rhea" id="RHEA-COMP:13832"/>
        <dbReference type="ChEBI" id="CHEBI:17154"/>
        <dbReference type="ChEBI" id="CHEBI:29961"/>
        <dbReference type="ChEBI" id="CHEBI:57540"/>
        <dbReference type="ChEBI" id="CHEBI:138102"/>
    </reaction>
</comment>
<reference evidence="25" key="1">
    <citation type="submission" date="2025-08" db="UniProtKB">
        <authorList>
            <consortium name="RefSeq"/>
        </authorList>
    </citation>
    <scope>IDENTIFICATION</scope>
    <source>
        <tissue evidence="25">Muscle</tissue>
    </source>
</reference>
<evidence type="ECO:0000256" key="11">
    <source>
        <dbReference type="ARBA" id="ARBA00023027"/>
    </source>
</evidence>
<keyword evidence="24" id="KW-1185">Reference proteome</keyword>
<dbReference type="Pfam" id="PF13768">
    <property type="entry name" value="VWA_3"/>
    <property type="match status" value="1"/>
</dbReference>
<dbReference type="InterPro" id="IPR002035">
    <property type="entry name" value="VWF_A"/>
</dbReference>
<evidence type="ECO:0000256" key="18">
    <source>
        <dbReference type="SAM" id="MobiDB-lite"/>
    </source>
</evidence>
<evidence type="ECO:0000256" key="8">
    <source>
        <dbReference type="ARBA" id="ARBA00022676"/>
    </source>
</evidence>
<gene>
    <name evidence="25" type="primary">PARP4</name>
</gene>
<dbReference type="InterPro" id="IPR031273">
    <property type="entry name" value="PARP4"/>
</dbReference>
<dbReference type="Pfam" id="PF00644">
    <property type="entry name" value="PARP"/>
    <property type="match status" value="1"/>
</dbReference>
<feature type="domain" description="VWFA" evidence="20">
    <location>
        <begin position="880"/>
        <end position="1047"/>
    </location>
</feature>
<comment type="subunit">
    <text evidence="16">Component of the vault ribonucleoprotein particle, at least composed of MVP, PARP4 and one or more vault RNAs (vRNAs). Interacts with TEP1.</text>
</comment>
<keyword evidence="11 17" id="KW-0520">NAD</keyword>
<dbReference type="SMART" id="SM00327">
    <property type="entry name" value="VWA"/>
    <property type="match status" value="1"/>
</dbReference>
<evidence type="ECO:0000313" key="25">
    <source>
        <dbReference type="RefSeq" id="XP_019507947.1"/>
    </source>
</evidence>
<feature type="domain" description="BRCT" evidence="19">
    <location>
        <begin position="1"/>
        <end position="94"/>
    </location>
</feature>
<dbReference type="GO" id="GO:0005737">
    <property type="term" value="C:cytoplasm"/>
    <property type="evidence" value="ECO:0007669"/>
    <property type="project" value="UniProtKB-SubCell"/>
</dbReference>
<evidence type="ECO:0000256" key="17">
    <source>
        <dbReference type="RuleBase" id="RU362114"/>
    </source>
</evidence>
<evidence type="ECO:0000259" key="21">
    <source>
        <dbReference type="PROSITE" id="PS51059"/>
    </source>
</evidence>
<comment type="catalytic activity">
    <reaction evidence="2">
        <text>L-glutamyl-[protein] + NAD(+) = 5-O-(ADP-D-ribosyl)-L-glutamyl-[protein] + nicotinamide</text>
        <dbReference type="Rhea" id="RHEA:58224"/>
        <dbReference type="Rhea" id="RHEA-COMP:10208"/>
        <dbReference type="Rhea" id="RHEA-COMP:15089"/>
        <dbReference type="ChEBI" id="CHEBI:17154"/>
        <dbReference type="ChEBI" id="CHEBI:29973"/>
        <dbReference type="ChEBI" id="CHEBI:57540"/>
        <dbReference type="ChEBI" id="CHEBI:142540"/>
    </reaction>
</comment>
<dbReference type="SUPFAM" id="SSF47587">
    <property type="entry name" value="Domain of poly(ADP-ribose) polymerase"/>
    <property type="match status" value="1"/>
</dbReference>
<dbReference type="InterPro" id="IPR013694">
    <property type="entry name" value="VIT"/>
</dbReference>
<dbReference type="InterPro" id="IPR036616">
    <property type="entry name" value="Poly(ADP-ribose)pol_reg_dom_sf"/>
</dbReference>
<dbReference type="Gene3D" id="3.40.50.10190">
    <property type="entry name" value="BRCT domain"/>
    <property type="match status" value="1"/>
</dbReference>
<dbReference type="CTD" id="143"/>
<evidence type="ECO:0000259" key="19">
    <source>
        <dbReference type="PROSITE" id="PS50172"/>
    </source>
</evidence>
<dbReference type="FunFam" id="3.40.50.10190:FF:000065">
    <property type="entry name" value="Poly [ADP-ribose] polymerase"/>
    <property type="match status" value="1"/>
</dbReference>
<comment type="similarity">
    <text evidence="14">Belongs to the ARTD/PARP family.</text>
</comment>
<dbReference type="PANTHER" id="PTHR46530:SF1">
    <property type="entry name" value="PROTEIN MONO-ADP-RIBOSYLTRANSFERASE PARP4"/>
    <property type="match status" value="1"/>
</dbReference>
<dbReference type="Pfam" id="PF08487">
    <property type="entry name" value="VIT"/>
    <property type="match status" value="1"/>
</dbReference>
<dbReference type="InterPro" id="IPR036420">
    <property type="entry name" value="BRCT_dom_sf"/>
</dbReference>
<evidence type="ECO:0000256" key="10">
    <source>
        <dbReference type="ARBA" id="ARBA00022695"/>
    </source>
</evidence>
<dbReference type="PANTHER" id="PTHR46530">
    <property type="entry name" value="PROTEIN MONO-ADP-RIBOSYLTRANSFERASE PARP4"/>
    <property type="match status" value="1"/>
</dbReference>
<dbReference type="CDD" id="cd17726">
    <property type="entry name" value="BRCT_PARP4_like"/>
    <property type="match status" value="1"/>
</dbReference>
<keyword evidence="5" id="KW-0488">Methylation</keyword>
<dbReference type="Pfam" id="PF26156">
    <property type="entry name" value="PARP4_MVP-ID"/>
    <property type="match status" value="1"/>
</dbReference>
<evidence type="ECO:0000256" key="13">
    <source>
        <dbReference type="ARBA" id="ARBA00023274"/>
    </source>
</evidence>
<dbReference type="SUPFAM" id="SSF56399">
    <property type="entry name" value="ADP-ribosylation"/>
    <property type="match status" value="1"/>
</dbReference>
<dbReference type="PROSITE" id="PS51468">
    <property type="entry name" value="VIT"/>
    <property type="match status" value="1"/>
</dbReference>
<evidence type="ECO:0000256" key="6">
    <source>
        <dbReference type="ARBA" id="ARBA00022490"/>
    </source>
</evidence>
<keyword evidence="6" id="KW-0963">Cytoplasm</keyword>
<dbReference type="OrthoDB" id="1729737at2759"/>
<dbReference type="SMART" id="SM00609">
    <property type="entry name" value="VIT"/>
    <property type="match status" value="1"/>
</dbReference>
<dbReference type="InterPro" id="IPR004102">
    <property type="entry name" value="Poly(ADP-ribose)pol_reg_dom"/>
</dbReference>
<dbReference type="SMART" id="SM00292">
    <property type="entry name" value="BRCT"/>
    <property type="match status" value="1"/>
</dbReference>
<dbReference type="CDD" id="cd01437">
    <property type="entry name" value="parp_like"/>
    <property type="match status" value="1"/>
</dbReference>
<organism evidence="24 25">
    <name type="scientific">Hipposideros armiger</name>
    <name type="common">Great Himalayan leaf-nosed bat</name>
    <dbReference type="NCBI Taxonomy" id="186990"/>
    <lineage>
        <taxon>Eukaryota</taxon>
        <taxon>Metazoa</taxon>
        <taxon>Chordata</taxon>
        <taxon>Craniata</taxon>
        <taxon>Vertebrata</taxon>
        <taxon>Euteleostomi</taxon>
        <taxon>Mammalia</taxon>
        <taxon>Eutheria</taxon>
        <taxon>Laurasiatheria</taxon>
        <taxon>Chiroptera</taxon>
        <taxon>Yinpterochiroptera</taxon>
        <taxon>Rhinolophoidea</taxon>
        <taxon>Hipposideridae</taxon>
        <taxon>Hipposideros</taxon>
    </lineage>
</organism>
<feature type="region of interest" description="Disordered" evidence="18">
    <location>
        <begin position="1441"/>
        <end position="1517"/>
    </location>
</feature>
<evidence type="ECO:0000256" key="1">
    <source>
        <dbReference type="ARBA" id="ARBA00000438"/>
    </source>
</evidence>
<dbReference type="SUPFAM" id="SSF53300">
    <property type="entry name" value="vWA-like"/>
    <property type="match status" value="1"/>
</dbReference>
<dbReference type="GeneID" id="109388034"/>
<evidence type="ECO:0000256" key="16">
    <source>
        <dbReference type="ARBA" id="ARBA00063924"/>
    </source>
</evidence>
<feature type="compositionally biased region" description="Pro residues" evidence="18">
    <location>
        <begin position="1450"/>
        <end position="1489"/>
    </location>
</feature>
<protein>
    <recommendedName>
        <fullName evidence="17">Poly [ADP-ribose] polymerase</fullName>
        <shortName evidence="17">PARP</shortName>
        <ecNumber evidence="17">2.4.2.-</ecNumber>
    </recommendedName>
</protein>
<dbReference type="InterPro" id="IPR012317">
    <property type="entry name" value="Poly(ADP-ribose)pol_cat_dom"/>
</dbReference>
<keyword evidence="12" id="KW-0539">Nucleus</keyword>
<name>A0A8B7S3P7_HIPAR</name>
<dbReference type="RefSeq" id="XP_019507947.1">
    <property type="nucleotide sequence ID" value="XM_019652402.1"/>
</dbReference>
<dbReference type="GO" id="GO:1990904">
    <property type="term" value="C:ribonucleoprotein complex"/>
    <property type="evidence" value="ECO:0007669"/>
    <property type="project" value="UniProtKB-KW"/>
</dbReference>
<dbReference type="Gene3D" id="3.40.50.410">
    <property type="entry name" value="von Willebrand factor, type A domain"/>
    <property type="match status" value="1"/>
</dbReference>
<dbReference type="Proteomes" id="UP000694851">
    <property type="component" value="Unplaced"/>
</dbReference>
<keyword evidence="13" id="KW-0687">Ribonucleoprotein</keyword>
<evidence type="ECO:0000256" key="15">
    <source>
        <dbReference type="ARBA" id="ARBA00055359"/>
    </source>
</evidence>
<dbReference type="InterPro" id="IPR058905">
    <property type="entry name" value="WGR-like_PARP4"/>
</dbReference>
<evidence type="ECO:0000256" key="12">
    <source>
        <dbReference type="ARBA" id="ARBA00023242"/>
    </source>
</evidence>
<feature type="domain" description="PARP catalytic" evidence="21">
    <location>
        <begin position="368"/>
        <end position="572"/>
    </location>
</feature>
<dbReference type="FunFam" id="3.40.50.410:FF:000083">
    <property type="entry name" value="Poly [ADP-ribose] polymerase"/>
    <property type="match status" value="1"/>
</dbReference>
<dbReference type="PROSITE" id="PS50172">
    <property type="entry name" value="BRCT"/>
    <property type="match status" value="1"/>
</dbReference>